<dbReference type="Proteomes" id="UP001206483">
    <property type="component" value="Unassembled WGS sequence"/>
</dbReference>
<name>A0ABT1IZS3_9ACTN</name>
<evidence type="ECO:0008006" key="5">
    <source>
        <dbReference type="Google" id="ProtNLM"/>
    </source>
</evidence>
<keyword evidence="2" id="KW-0812">Transmembrane</keyword>
<dbReference type="NCBIfam" id="NF040672">
    <property type="entry name" value="SCO2322_fam"/>
    <property type="match status" value="1"/>
</dbReference>
<dbReference type="InterPro" id="IPR047703">
    <property type="entry name" value="SCO2322-like"/>
</dbReference>
<dbReference type="EMBL" id="JAMZDX010000003">
    <property type="protein sequence ID" value="MCP2310623.1"/>
    <property type="molecule type" value="Genomic_DNA"/>
</dbReference>
<dbReference type="NCBIfam" id="NF040681">
    <property type="entry name" value="GPS-CTERM"/>
    <property type="match status" value="1"/>
</dbReference>
<keyword evidence="2" id="KW-1133">Transmembrane helix</keyword>
<evidence type="ECO:0000256" key="1">
    <source>
        <dbReference type="SAM" id="MobiDB-lite"/>
    </source>
</evidence>
<evidence type="ECO:0000313" key="4">
    <source>
        <dbReference type="Proteomes" id="UP001206483"/>
    </source>
</evidence>
<dbReference type="InterPro" id="IPR047704">
    <property type="entry name" value="GPS-CTERM"/>
</dbReference>
<evidence type="ECO:0000313" key="3">
    <source>
        <dbReference type="EMBL" id="MCP2310623.1"/>
    </source>
</evidence>
<keyword evidence="4" id="KW-1185">Reference proteome</keyword>
<feature type="transmembrane region" description="Helical" evidence="2">
    <location>
        <begin position="218"/>
        <end position="238"/>
    </location>
</feature>
<keyword evidence="2" id="KW-0472">Membrane</keyword>
<comment type="caution">
    <text evidence="3">The sequence shown here is derived from an EMBL/GenBank/DDBJ whole genome shotgun (WGS) entry which is preliminary data.</text>
</comment>
<feature type="region of interest" description="Disordered" evidence="1">
    <location>
        <begin position="1"/>
        <end position="22"/>
    </location>
</feature>
<proteinExistence type="predicted"/>
<sequence>MTGPSADPSAGPAPQARTAPLRRGPGRAAAALCTLALVALTALTLTTLALATPAHATGYRYWSFWKWSGSAWAYQQQGPAGYVPPDGSVDGWRFALSPDGGQDAARPTATGDFAAACANTPAEAGRKRVAVVLDFGTAADAGNGAQPPAPRTACAAVPAGATSGEVLAAVAPPLRYDGNGMLCAIAGYPRAGCGEAVAADSGPAAAPAAAGGGGGPSLGLLAGGAVVALLAAGAVWQVRRRR</sequence>
<evidence type="ECO:0000256" key="2">
    <source>
        <dbReference type="SAM" id="Phobius"/>
    </source>
</evidence>
<reference evidence="3 4" key="1">
    <citation type="submission" date="2022-06" db="EMBL/GenBank/DDBJ databases">
        <title>Sequencing the genomes of 1000 actinobacteria strains.</title>
        <authorList>
            <person name="Klenk H.-P."/>
        </authorList>
    </citation>
    <scope>NUCLEOTIDE SEQUENCE [LARGE SCALE GENOMIC DNA]</scope>
    <source>
        <strain evidence="3 4">DSM 41656</strain>
    </source>
</reference>
<dbReference type="RefSeq" id="WP_407660838.1">
    <property type="nucleotide sequence ID" value="NZ_JAMZDX010000003.1"/>
</dbReference>
<protein>
    <recommendedName>
        <fullName evidence="5">Secreted protein</fullName>
    </recommendedName>
</protein>
<organism evidence="3 4">
    <name type="scientific">Kitasatospora paracochleata</name>
    <dbReference type="NCBI Taxonomy" id="58354"/>
    <lineage>
        <taxon>Bacteria</taxon>
        <taxon>Bacillati</taxon>
        <taxon>Actinomycetota</taxon>
        <taxon>Actinomycetes</taxon>
        <taxon>Kitasatosporales</taxon>
        <taxon>Streptomycetaceae</taxon>
        <taxon>Kitasatospora</taxon>
    </lineage>
</organism>
<gene>
    <name evidence="3" type="ORF">FHR36_003756</name>
</gene>
<accession>A0ABT1IZS3</accession>